<sequence>MHLDGQVMQFIVSHGDIFHAILLDRRTSINLQVLQELALTTAVISSANCREEEPYTEVNTAEIEFRGHKLRIQRHMVALLPRYCVSEKLMKQLKNLDIQHEGDKAEIQAQVTQAYLDVATNVTSYCRALVSNSDLSVSSLTPAQLPNLGVLVYQLKTCMSQFLAVYEKRKFHLGKLEGLSDLSVEDLKQFSGVVEGEKMSSQQRQAVAYKRLSHIIAYNYRQLQAYSCIL</sequence>
<protein>
    <submittedName>
        <fullName evidence="1">NU205-like protein</fullName>
    </submittedName>
</protein>
<evidence type="ECO:0000313" key="1">
    <source>
        <dbReference type="EMBL" id="WAR08430.1"/>
    </source>
</evidence>
<dbReference type="EMBL" id="CP111017">
    <property type="protein sequence ID" value="WAR08430.1"/>
    <property type="molecule type" value="Genomic_DNA"/>
</dbReference>
<name>A0ABY7EEY7_MYAAR</name>
<gene>
    <name evidence="1" type="ORF">MAR_018388</name>
</gene>
<accession>A0ABY7EEY7</accession>
<proteinExistence type="predicted"/>
<evidence type="ECO:0000313" key="2">
    <source>
        <dbReference type="Proteomes" id="UP001164746"/>
    </source>
</evidence>
<keyword evidence="2" id="KW-1185">Reference proteome</keyword>
<organism evidence="1 2">
    <name type="scientific">Mya arenaria</name>
    <name type="common">Soft-shell clam</name>
    <dbReference type="NCBI Taxonomy" id="6604"/>
    <lineage>
        <taxon>Eukaryota</taxon>
        <taxon>Metazoa</taxon>
        <taxon>Spiralia</taxon>
        <taxon>Lophotrochozoa</taxon>
        <taxon>Mollusca</taxon>
        <taxon>Bivalvia</taxon>
        <taxon>Autobranchia</taxon>
        <taxon>Heteroconchia</taxon>
        <taxon>Euheterodonta</taxon>
        <taxon>Imparidentia</taxon>
        <taxon>Neoheterodontei</taxon>
        <taxon>Myida</taxon>
        <taxon>Myoidea</taxon>
        <taxon>Myidae</taxon>
        <taxon>Mya</taxon>
    </lineage>
</organism>
<dbReference type="Proteomes" id="UP001164746">
    <property type="component" value="Chromosome 6"/>
</dbReference>
<reference evidence="1" key="1">
    <citation type="submission" date="2022-11" db="EMBL/GenBank/DDBJ databases">
        <title>Centuries of genome instability and evolution in soft-shell clam transmissible cancer (bioRxiv).</title>
        <authorList>
            <person name="Hart S.F.M."/>
            <person name="Yonemitsu M.A."/>
            <person name="Giersch R.M."/>
            <person name="Beal B.F."/>
            <person name="Arriagada G."/>
            <person name="Davis B.W."/>
            <person name="Ostrander E.A."/>
            <person name="Goff S.P."/>
            <person name="Metzger M.J."/>
        </authorList>
    </citation>
    <scope>NUCLEOTIDE SEQUENCE</scope>
    <source>
        <strain evidence="1">MELC-2E11</strain>
        <tissue evidence="1">Siphon/mantle</tissue>
    </source>
</reference>